<feature type="domain" description="Novel STAND NTPase 5" evidence="1">
    <location>
        <begin position="601"/>
        <end position="729"/>
    </location>
</feature>
<organism evidence="2 3">
    <name type="scientific">Micromonospora sediminicola</name>
    <dbReference type="NCBI Taxonomy" id="946078"/>
    <lineage>
        <taxon>Bacteria</taxon>
        <taxon>Bacillati</taxon>
        <taxon>Actinomycetota</taxon>
        <taxon>Actinomycetes</taxon>
        <taxon>Micromonosporales</taxon>
        <taxon>Micromonosporaceae</taxon>
        <taxon>Micromonospora</taxon>
    </lineage>
</organism>
<dbReference type="InterPro" id="IPR057574">
    <property type="entry name" value="nSTAND_NTPase5_dom"/>
</dbReference>
<gene>
    <name evidence="2" type="ORF">GA0070622_4419</name>
</gene>
<dbReference type="SUPFAM" id="SSF52540">
    <property type="entry name" value="P-loop containing nucleoside triphosphate hydrolases"/>
    <property type="match status" value="1"/>
</dbReference>
<name>A0A1A9BDW7_9ACTN</name>
<dbReference type="AlphaFoldDB" id="A0A1A9BDW7"/>
<evidence type="ECO:0000313" key="2">
    <source>
        <dbReference type="EMBL" id="SBT67358.1"/>
    </source>
</evidence>
<evidence type="ECO:0000259" key="1">
    <source>
        <dbReference type="Pfam" id="PF25199"/>
    </source>
</evidence>
<protein>
    <recommendedName>
        <fullName evidence="1">Novel STAND NTPase 5 domain-containing protein</fullName>
    </recommendedName>
</protein>
<accession>A0A1A9BDW7</accession>
<keyword evidence="3" id="KW-1185">Reference proteome</keyword>
<dbReference type="Pfam" id="PF25199">
    <property type="entry name" value="nSTAND_NTPase5"/>
    <property type="match status" value="1"/>
</dbReference>
<dbReference type="STRING" id="946078.GA0070622_4419"/>
<proteinExistence type="predicted"/>
<dbReference type="InterPro" id="IPR027417">
    <property type="entry name" value="P-loop_NTPase"/>
</dbReference>
<evidence type="ECO:0000313" key="3">
    <source>
        <dbReference type="Proteomes" id="UP000199558"/>
    </source>
</evidence>
<dbReference type="OrthoDB" id="4217949at2"/>
<reference evidence="3" key="1">
    <citation type="submission" date="2016-06" db="EMBL/GenBank/DDBJ databases">
        <authorList>
            <person name="Varghese N."/>
            <person name="Submissions Spin"/>
        </authorList>
    </citation>
    <scope>NUCLEOTIDE SEQUENCE [LARGE SCALE GENOMIC DNA]</scope>
    <source>
        <strain evidence="3">DSM 45794</strain>
    </source>
</reference>
<dbReference type="EMBL" id="FLRH01000004">
    <property type="protein sequence ID" value="SBT67358.1"/>
    <property type="molecule type" value="Genomic_DNA"/>
</dbReference>
<sequence length="1120" mass="121583">MALHNDPTFLIVRGSPSIASDAEALGSRCAAAVARLHDEGGAVDALVLVGDLTSSASADEFAAVSAVVDRILAECCEAPVPTELPAVLAVPGLADRAPLSPALPTVRSLTDWWHMVRDDFWRDETPDVREAIRAGFRPCLDWYAGYVPEGGWQPGLLPGEGGLVLDTGNVRLGVATVNTAFRMLTADASPELATLHSRQVSALTAGWARPVDAVAVVAPTGAELPGDAAIPVLPVAGSEGGSGSGWLIPDAGPQVVVARQVEGGVRLVDLDGGTLLDAVRPAPVPPAAEPVVEPEPARADPGDLLAEIDQIMATGQAVLVLTSGIEAESRGEWSSPLASPDELFDALADQLAQPIADGRVTLAALMQRLRQADPSLVRRTIGGMLVADGTTINDTALRLLLAPWYRVYDCTGTNVFHDIAARMEVGSNVVVVDAHRDPPGRGRPQLEVVAMHGIAPGSAAGPVTFDIDDRGRGARGQWFRQLKADLITHPVVFGASTVDSRHLSLYLDTLTGDAGASGAPRRFVVAPGDDATASWKLAGAGTVQVPLTVAELARERLGATREPMRRGAQLRARMRSVLDRNAGVQLVSTLLEAAPPGDPLYLRGTDPTWGDVAQNIPAQLSTLSAMLERAGSAGPQQPVLVLNDRSGTGKSTTLMQFAVALHVRGLAVGWVDRATTKSSQDVISECVELGLDAVLIDDVDIFGAEAARLMTRLGQRGTILVAATIRSTRGHLLDEVAGLTRVPPLRLTDDDLNSLVERLEAYRQLGKLKQYKLHDTRVDRLRQVSDRDLMAAMVEVITGYRFEERVNSEFAQLDPRERDIYATVCLFEALQYEDRSLTLPQNALLQIASDGPPDPAVNQAIERLVSGRRMLVRRESGHIRSRHRVVAEAMEKSIREDKDYFLEIFTRLLLFYVQRGAGITDRNDPTRRAMVALINHRVMMKSGLPIDSVREVYQQLHDYLKDDFHYWLQCGSYELERRNLDLAATYLETSRGCDGGQDHFKVVTTWAMVCLRRASARPTDNGLHEVAVDAFRELERIAKQEGDRSPHTIVTIVRDGTSWLQRGVFFTEDEQQSTARRILRWIEIGHRLLAMNGEFRSAAEHCTGPLERMVRAEDERAIPL</sequence>
<dbReference type="RefSeq" id="WP_091577951.1">
    <property type="nucleotide sequence ID" value="NZ_FLRH01000004.1"/>
</dbReference>
<dbReference type="Proteomes" id="UP000199558">
    <property type="component" value="Unassembled WGS sequence"/>
</dbReference>